<dbReference type="SMART" id="SM00692">
    <property type="entry name" value="DM3"/>
    <property type="match status" value="1"/>
</dbReference>
<keyword evidence="2 5" id="KW-0863">Zinc-finger</keyword>
<dbReference type="Proteomes" id="UP001314205">
    <property type="component" value="Unassembled WGS sequence"/>
</dbReference>
<keyword evidence="9" id="KW-1185">Reference proteome</keyword>
<dbReference type="InterPro" id="IPR026521">
    <property type="entry name" value="THAP2"/>
</dbReference>
<accession>A0AAV1M917</accession>
<evidence type="ECO:0000256" key="6">
    <source>
        <dbReference type="SAM" id="Coils"/>
    </source>
</evidence>
<keyword evidence="3" id="KW-0862">Zinc</keyword>
<evidence type="ECO:0000256" key="2">
    <source>
        <dbReference type="ARBA" id="ARBA00022771"/>
    </source>
</evidence>
<dbReference type="SUPFAM" id="SSF57716">
    <property type="entry name" value="Glucocorticoid receptor-like (DNA-binding domain)"/>
    <property type="match status" value="1"/>
</dbReference>
<dbReference type="AlphaFoldDB" id="A0AAV1M917"/>
<evidence type="ECO:0000256" key="5">
    <source>
        <dbReference type="PROSITE-ProRule" id="PRU00309"/>
    </source>
</evidence>
<dbReference type="Pfam" id="PF05485">
    <property type="entry name" value="THAP"/>
    <property type="match status" value="1"/>
</dbReference>
<sequence length="183" mass="21399">MVTCSVSECAVNHRNNPDNYTFHRFPLDSIIRDKWLRLIGRVGWIPKKNSCICSKHFLDKYKRKSRMNTILLKGAIPTLFVPVQIKERVATSYVNRDITHPPLKSQDQEIGDQLTTREKYILSKNNKLKQKLQEKQKKIRSLAAKNKRQTKKIVTLINVLRKIEPSLEMEEQYSDIDMACSNE</sequence>
<dbReference type="Gene3D" id="6.20.210.20">
    <property type="entry name" value="THAP domain"/>
    <property type="match status" value="1"/>
</dbReference>
<comment type="caution">
    <text evidence="8">The sequence shown here is derived from an EMBL/GenBank/DDBJ whole genome shotgun (WGS) entry which is preliminary data.</text>
</comment>
<dbReference type="InterPro" id="IPR006612">
    <property type="entry name" value="THAP_Znf"/>
</dbReference>
<evidence type="ECO:0000313" key="8">
    <source>
        <dbReference type="EMBL" id="CAK1602967.1"/>
    </source>
</evidence>
<keyword evidence="1" id="KW-0479">Metal-binding</keyword>
<dbReference type="InterPro" id="IPR038441">
    <property type="entry name" value="THAP_Znf_sf"/>
</dbReference>
<evidence type="ECO:0000256" key="3">
    <source>
        <dbReference type="ARBA" id="ARBA00022833"/>
    </source>
</evidence>
<feature type="coiled-coil region" evidence="6">
    <location>
        <begin position="125"/>
        <end position="152"/>
    </location>
</feature>
<dbReference type="PROSITE" id="PS50950">
    <property type="entry name" value="ZF_THAP"/>
    <property type="match status" value="1"/>
</dbReference>
<protein>
    <recommendedName>
        <fullName evidence="7">THAP-type domain-containing protein</fullName>
    </recommendedName>
</protein>
<evidence type="ECO:0000313" key="9">
    <source>
        <dbReference type="Proteomes" id="UP001314205"/>
    </source>
</evidence>
<name>A0AAV1M917_9NEOP</name>
<dbReference type="SMART" id="SM00980">
    <property type="entry name" value="THAP"/>
    <property type="match status" value="1"/>
</dbReference>
<evidence type="ECO:0000256" key="4">
    <source>
        <dbReference type="ARBA" id="ARBA00023125"/>
    </source>
</evidence>
<reference evidence="8 9" key="1">
    <citation type="submission" date="2023-11" db="EMBL/GenBank/DDBJ databases">
        <authorList>
            <person name="Hedman E."/>
            <person name="Englund M."/>
            <person name="Stromberg M."/>
            <person name="Nyberg Akerstrom W."/>
            <person name="Nylinder S."/>
            <person name="Jareborg N."/>
            <person name="Kallberg Y."/>
            <person name="Kronander E."/>
        </authorList>
    </citation>
    <scope>NUCLEOTIDE SEQUENCE [LARGE SCALE GENOMIC DNA]</scope>
</reference>
<keyword evidence="4 5" id="KW-0238">DNA-binding</keyword>
<dbReference type="PANTHER" id="PTHR47696">
    <property type="entry name" value="THAP DOMAIN-CONTAINING PROTEIN 2"/>
    <property type="match status" value="1"/>
</dbReference>
<dbReference type="GO" id="GO:0008270">
    <property type="term" value="F:zinc ion binding"/>
    <property type="evidence" value="ECO:0007669"/>
    <property type="project" value="UniProtKB-KW"/>
</dbReference>
<gene>
    <name evidence="8" type="ORF">PARMNEM_LOCUS21391</name>
</gene>
<dbReference type="EMBL" id="CAVLGL010000148">
    <property type="protein sequence ID" value="CAK1602967.1"/>
    <property type="molecule type" value="Genomic_DNA"/>
</dbReference>
<organism evidence="8 9">
    <name type="scientific">Parnassius mnemosyne</name>
    <name type="common">clouded apollo</name>
    <dbReference type="NCBI Taxonomy" id="213953"/>
    <lineage>
        <taxon>Eukaryota</taxon>
        <taxon>Metazoa</taxon>
        <taxon>Ecdysozoa</taxon>
        <taxon>Arthropoda</taxon>
        <taxon>Hexapoda</taxon>
        <taxon>Insecta</taxon>
        <taxon>Pterygota</taxon>
        <taxon>Neoptera</taxon>
        <taxon>Endopterygota</taxon>
        <taxon>Lepidoptera</taxon>
        <taxon>Glossata</taxon>
        <taxon>Ditrysia</taxon>
        <taxon>Papilionoidea</taxon>
        <taxon>Papilionidae</taxon>
        <taxon>Parnassiinae</taxon>
        <taxon>Parnassini</taxon>
        <taxon>Parnassius</taxon>
        <taxon>Driopa</taxon>
    </lineage>
</organism>
<evidence type="ECO:0000259" key="7">
    <source>
        <dbReference type="PROSITE" id="PS50950"/>
    </source>
</evidence>
<keyword evidence="6" id="KW-0175">Coiled coil</keyword>
<proteinExistence type="predicted"/>
<dbReference type="PANTHER" id="PTHR47696:SF1">
    <property type="entry name" value="THAP DOMAIN-CONTAINING PROTEIN 2"/>
    <property type="match status" value="1"/>
</dbReference>
<dbReference type="GO" id="GO:0003677">
    <property type="term" value="F:DNA binding"/>
    <property type="evidence" value="ECO:0007669"/>
    <property type="project" value="UniProtKB-UniRule"/>
</dbReference>
<feature type="domain" description="THAP-type" evidence="7">
    <location>
        <begin position="1"/>
        <end position="80"/>
    </location>
</feature>
<evidence type="ECO:0000256" key="1">
    <source>
        <dbReference type="ARBA" id="ARBA00022723"/>
    </source>
</evidence>